<dbReference type="Pfam" id="PF25583">
    <property type="entry name" value="WCX"/>
    <property type="match status" value="1"/>
</dbReference>
<dbReference type="PIRSF" id="PIRSF016838">
    <property type="entry name" value="PafC"/>
    <property type="match status" value="1"/>
</dbReference>
<dbReference type="SUPFAM" id="SSF46785">
    <property type="entry name" value="Winged helix' DNA-binding domain"/>
    <property type="match status" value="1"/>
</dbReference>
<proteinExistence type="predicted"/>
<keyword evidence="5" id="KW-1185">Reference proteome</keyword>
<dbReference type="InterPro" id="IPR036388">
    <property type="entry name" value="WH-like_DNA-bd_sf"/>
</dbReference>
<keyword evidence="1" id="KW-0805">Transcription regulation</keyword>
<gene>
    <name evidence="4" type="ORF">JK634_17150</name>
</gene>
<dbReference type="EMBL" id="JAESWA010000025">
    <property type="protein sequence ID" value="MBL4933522.1"/>
    <property type="molecule type" value="Genomic_DNA"/>
</dbReference>
<reference evidence="4" key="1">
    <citation type="submission" date="2021-01" db="EMBL/GenBank/DDBJ databases">
        <title>Genome public.</title>
        <authorList>
            <person name="Liu C."/>
            <person name="Sun Q."/>
        </authorList>
    </citation>
    <scope>NUCLEOTIDE SEQUENCE</scope>
    <source>
        <strain evidence="4">YIM B02565</strain>
    </source>
</reference>
<dbReference type="InterPro" id="IPR001034">
    <property type="entry name" value="DeoR_HTH"/>
</dbReference>
<dbReference type="InterPro" id="IPR026881">
    <property type="entry name" value="WYL_dom"/>
</dbReference>
<dbReference type="GO" id="GO:0003700">
    <property type="term" value="F:DNA-binding transcription factor activity"/>
    <property type="evidence" value="ECO:0007669"/>
    <property type="project" value="InterPro"/>
</dbReference>
<dbReference type="Proteomes" id="UP000623681">
    <property type="component" value="Unassembled WGS sequence"/>
</dbReference>
<comment type="caution">
    <text evidence="4">The sequence shown here is derived from an EMBL/GenBank/DDBJ whole genome shotgun (WGS) entry which is preliminary data.</text>
</comment>
<dbReference type="Gene3D" id="1.10.10.10">
    <property type="entry name" value="Winged helix-like DNA-binding domain superfamily/Winged helix DNA-binding domain"/>
    <property type="match status" value="1"/>
</dbReference>
<evidence type="ECO:0000256" key="2">
    <source>
        <dbReference type="ARBA" id="ARBA00023163"/>
    </source>
</evidence>
<evidence type="ECO:0000259" key="3">
    <source>
        <dbReference type="PROSITE" id="PS51000"/>
    </source>
</evidence>
<dbReference type="PROSITE" id="PS52050">
    <property type="entry name" value="WYL"/>
    <property type="match status" value="1"/>
</dbReference>
<name>A0A937K5C0_9CLOT</name>
<evidence type="ECO:0000313" key="4">
    <source>
        <dbReference type="EMBL" id="MBL4933522.1"/>
    </source>
</evidence>
<dbReference type="InterPro" id="IPR028349">
    <property type="entry name" value="PafC-like"/>
</dbReference>
<dbReference type="InterPro" id="IPR036390">
    <property type="entry name" value="WH_DNA-bd_sf"/>
</dbReference>
<protein>
    <submittedName>
        <fullName evidence="4">YafY family transcriptional regulator</fullName>
    </submittedName>
</protein>
<dbReference type="InterPro" id="IPR013196">
    <property type="entry name" value="HTH_11"/>
</dbReference>
<keyword evidence="2" id="KW-0804">Transcription</keyword>
<dbReference type="InterPro" id="IPR051534">
    <property type="entry name" value="CBASS_pafABC_assoc_protein"/>
</dbReference>
<dbReference type="RefSeq" id="WP_202768964.1">
    <property type="nucleotide sequence ID" value="NZ_JAESWA010000025.1"/>
</dbReference>
<sequence length="311" mass="36601">MKIDRLISIVMILLERKKISATKLAEMFEVTPRTIYRDIETINMAGIPIVTYPGVNGGIGIMEQYKIEKKLFTLSDIQTLLLGLGIINSTIKSEEILNAIAKVKGLIPEEQIRDIELRSNQISIDHTPWFGNKKVSLNVEEIKTALSENKYVSFDYSDQEGNKSQRKVEPYRLILKNSNWYLQCYCITREDFRIFRLSRVSSLQVLNETFIPREFDYKPLEVSKDVEKMYITIKLLIDKSLRHLMIDFAGEENIKPYKDNKFIVYLKFIEDDYWYNMLLRMGDKCECLEPDHVRLEVIRRIKNMLRIYKTS</sequence>
<dbReference type="AlphaFoldDB" id="A0A937K5C0"/>
<dbReference type="PANTHER" id="PTHR34580:SF1">
    <property type="entry name" value="PROTEIN PAFC"/>
    <property type="match status" value="1"/>
</dbReference>
<dbReference type="PROSITE" id="PS51000">
    <property type="entry name" value="HTH_DEOR_2"/>
    <property type="match status" value="1"/>
</dbReference>
<evidence type="ECO:0000313" key="5">
    <source>
        <dbReference type="Proteomes" id="UP000623681"/>
    </source>
</evidence>
<accession>A0A937K5C0</accession>
<dbReference type="Pfam" id="PF13280">
    <property type="entry name" value="WYL"/>
    <property type="match status" value="1"/>
</dbReference>
<evidence type="ECO:0000256" key="1">
    <source>
        <dbReference type="ARBA" id="ARBA00023015"/>
    </source>
</evidence>
<dbReference type="InterPro" id="IPR057727">
    <property type="entry name" value="WCX_dom"/>
</dbReference>
<organism evidence="4 5">
    <name type="scientific">Clostridium paridis</name>
    <dbReference type="NCBI Taxonomy" id="2803863"/>
    <lineage>
        <taxon>Bacteria</taxon>
        <taxon>Bacillati</taxon>
        <taxon>Bacillota</taxon>
        <taxon>Clostridia</taxon>
        <taxon>Eubacteriales</taxon>
        <taxon>Clostridiaceae</taxon>
        <taxon>Clostridium</taxon>
    </lineage>
</organism>
<feature type="domain" description="HTH deoR-type" evidence="3">
    <location>
        <begin position="2"/>
        <end position="57"/>
    </location>
</feature>
<dbReference type="Pfam" id="PF08279">
    <property type="entry name" value="HTH_11"/>
    <property type="match status" value="1"/>
</dbReference>
<dbReference type="PANTHER" id="PTHR34580">
    <property type="match status" value="1"/>
</dbReference>